<name>A1AXI2_RUTMC</name>
<dbReference type="HOGENOM" id="CLU_168222_2_1_6"/>
<organism evidence="2 3">
    <name type="scientific">Ruthia magnifica subsp. Calyptogena magnifica</name>
    <dbReference type="NCBI Taxonomy" id="413404"/>
    <lineage>
        <taxon>Bacteria</taxon>
        <taxon>Pseudomonadati</taxon>
        <taxon>Pseudomonadota</taxon>
        <taxon>Gammaproteobacteria</taxon>
        <taxon>Candidatus Pseudothioglobaceae</taxon>
        <taxon>Candidatus Ruthturnera</taxon>
    </lineage>
</organism>
<keyword evidence="1" id="KW-0812">Transmembrane</keyword>
<keyword evidence="1" id="KW-1133">Transmembrane helix</keyword>
<gene>
    <name evidence="2" type="ordered locus">Rmag_0926</name>
</gene>
<dbReference type="Proteomes" id="UP000002587">
    <property type="component" value="Chromosome"/>
</dbReference>
<accession>A1AXI2</accession>
<dbReference type="InterPro" id="IPR049708">
    <property type="entry name" value="PP0621-like"/>
</dbReference>
<feature type="transmembrane region" description="Helical" evidence="1">
    <location>
        <begin position="14"/>
        <end position="32"/>
    </location>
</feature>
<dbReference type="AlphaFoldDB" id="A1AXI2"/>
<proteinExistence type="predicted"/>
<keyword evidence="3" id="KW-1185">Reference proteome</keyword>
<evidence type="ECO:0000256" key="1">
    <source>
        <dbReference type="SAM" id="Phobius"/>
    </source>
</evidence>
<evidence type="ECO:0000313" key="2">
    <source>
        <dbReference type="EMBL" id="ABL02639.1"/>
    </source>
</evidence>
<dbReference type="EMBL" id="CP000488">
    <property type="protein sequence ID" value="ABL02639.1"/>
    <property type="molecule type" value="Genomic_DNA"/>
</dbReference>
<sequence>MVKFRSLSRLNCMGIVKLIIIVLLVWTGFLLLKKFRKPTDRIDQKTSINKMLACSVCKVHIPKNEAIIQNNKVYCSKEHLE</sequence>
<reference evidence="2 3" key="1">
    <citation type="journal article" date="2007" name="Science">
        <title>The Calyptogena magnifica chemoautotrophic symbiont genome.</title>
        <authorList>
            <person name="Newton I.L.G."/>
            <person name="Woyke T."/>
            <person name="Auchtung T.A."/>
            <person name="Dilly G.F."/>
            <person name="Dutton R.J."/>
            <person name="Fisher M.C."/>
            <person name="Fontanez K.M."/>
            <person name="Lau E."/>
            <person name="Stewart F.J."/>
            <person name="Richardson P.M."/>
            <person name="Barry K.W."/>
            <person name="Saunders E."/>
            <person name="Detter J.C."/>
            <person name="Wu D."/>
            <person name="Eisen J.A."/>
            <person name="Cavanaugh C.M."/>
        </authorList>
    </citation>
    <scope>NUCLEOTIDE SEQUENCE [LARGE SCALE GENOMIC DNA]</scope>
    <source>
        <strain evidence="2 3">Cm</strain>
    </source>
</reference>
<evidence type="ECO:0000313" key="3">
    <source>
        <dbReference type="Proteomes" id="UP000002587"/>
    </source>
</evidence>
<dbReference type="STRING" id="413404.Rmag_0926"/>
<dbReference type="KEGG" id="rma:Rmag_0926"/>
<dbReference type="NCBIfam" id="NF041023">
    <property type="entry name" value="PP0621_fam"/>
    <property type="match status" value="1"/>
</dbReference>
<protein>
    <submittedName>
        <fullName evidence="2">Uncharacterized protein</fullName>
    </submittedName>
</protein>
<keyword evidence="1" id="KW-0472">Membrane</keyword>